<evidence type="ECO:0000313" key="1">
    <source>
        <dbReference type="EMBL" id="KAI0052425.1"/>
    </source>
</evidence>
<dbReference type="EMBL" id="MU275845">
    <property type="protein sequence ID" value="KAI0052425.1"/>
    <property type="molecule type" value="Genomic_DNA"/>
</dbReference>
<organism evidence="1 2">
    <name type="scientific">Auriscalpium vulgare</name>
    <dbReference type="NCBI Taxonomy" id="40419"/>
    <lineage>
        <taxon>Eukaryota</taxon>
        <taxon>Fungi</taxon>
        <taxon>Dikarya</taxon>
        <taxon>Basidiomycota</taxon>
        <taxon>Agaricomycotina</taxon>
        <taxon>Agaricomycetes</taxon>
        <taxon>Russulales</taxon>
        <taxon>Auriscalpiaceae</taxon>
        <taxon>Auriscalpium</taxon>
    </lineage>
</organism>
<reference evidence="1" key="2">
    <citation type="journal article" date="2022" name="New Phytol.">
        <title>Evolutionary transition to the ectomycorrhizal habit in the genomes of a hyperdiverse lineage of mushroom-forming fungi.</title>
        <authorList>
            <person name="Looney B."/>
            <person name="Miyauchi S."/>
            <person name="Morin E."/>
            <person name="Drula E."/>
            <person name="Courty P.E."/>
            <person name="Kohler A."/>
            <person name="Kuo A."/>
            <person name="LaButti K."/>
            <person name="Pangilinan J."/>
            <person name="Lipzen A."/>
            <person name="Riley R."/>
            <person name="Andreopoulos W."/>
            <person name="He G."/>
            <person name="Johnson J."/>
            <person name="Nolan M."/>
            <person name="Tritt A."/>
            <person name="Barry K.W."/>
            <person name="Grigoriev I.V."/>
            <person name="Nagy L.G."/>
            <person name="Hibbett D."/>
            <person name="Henrissat B."/>
            <person name="Matheny P.B."/>
            <person name="Labbe J."/>
            <person name="Martin F.M."/>
        </authorList>
    </citation>
    <scope>NUCLEOTIDE SEQUENCE</scope>
    <source>
        <strain evidence="1">FP105234-sp</strain>
    </source>
</reference>
<reference evidence="1" key="1">
    <citation type="submission" date="2021-02" db="EMBL/GenBank/DDBJ databases">
        <authorList>
            <consortium name="DOE Joint Genome Institute"/>
            <person name="Ahrendt S."/>
            <person name="Looney B.P."/>
            <person name="Miyauchi S."/>
            <person name="Morin E."/>
            <person name="Drula E."/>
            <person name="Courty P.E."/>
            <person name="Chicoki N."/>
            <person name="Fauchery L."/>
            <person name="Kohler A."/>
            <person name="Kuo A."/>
            <person name="Labutti K."/>
            <person name="Pangilinan J."/>
            <person name="Lipzen A."/>
            <person name="Riley R."/>
            <person name="Andreopoulos W."/>
            <person name="He G."/>
            <person name="Johnson J."/>
            <person name="Barry K.W."/>
            <person name="Grigoriev I.V."/>
            <person name="Nagy L."/>
            <person name="Hibbett D."/>
            <person name="Henrissat B."/>
            <person name="Matheny P.B."/>
            <person name="Labbe J."/>
            <person name="Martin F."/>
        </authorList>
    </citation>
    <scope>NUCLEOTIDE SEQUENCE</scope>
    <source>
        <strain evidence="1">FP105234-sp</strain>
    </source>
</reference>
<accession>A0ACB8S936</accession>
<protein>
    <submittedName>
        <fullName evidence="1">Uncharacterized protein</fullName>
    </submittedName>
</protein>
<comment type="caution">
    <text evidence="1">The sequence shown here is derived from an EMBL/GenBank/DDBJ whole genome shotgun (WGS) entry which is preliminary data.</text>
</comment>
<dbReference type="Proteomes" id="UP000814033">
    <property type="component" value="Unassembled WGS sequence"/>
</dbReference>
<gene>
    <name evidence="1" type="ORF">FA95DRAFT_1553432</name>
</gene>
<keyword evidence="2" id="KW-1185">Reference proteome</keyword>
<evidence type="ECO:0000313" key="2">
    <source>
        <dbReference type="Proteomes" id="UP000814033"/>
    </source>
</evidence>
<sequence>MSSDSGESQYLDALLKLLPEEYDPSVTALLQSPSNVALVETMLRLTGGGPCLPTATPPIRYSWAHTQSRVEQAFQALSASTSSLQGQPLSRAPSRSASTPRSDAARVPSQPPSRAQSRSRAPAASQPAKRKRGSNSPSPPLKKSKPTRTPPPVALVDGDDPPRFTLYAVSISAPFRKRYDITIHAQTLRFEHTGTHALEASYHLAALARAFIVPTLGKSKPHWTVILASHDAPPPAKPTAAHFHIVFGVDAAPAALYRTAAHPAAPVMHAKHTPTRPMLDAFLAHLPPACPRLEPAPGSGVHAYRGAKEYTLWFMNEGLLCQGKDCEFWPLEDLMREEQDGDEAVRIMSATGRLCAVHITRKPRAGEEDAEGELTEFTMIDGKAQPEMKEWVRTHRRWFGRTQAQEGAGAVGGEGSAGPSGGGEDTAMAVDDDDDDDDSDFEVSSEQYDGGSPSSSSSGSSGGRVKRAEKSGEESESVNSGSDDEGSGEENADDDDEGDVADEDAGEQEEPEDGPLDPRHHPLMRPGAVPKMSRAAMDAAVELVVGDLVGGPSGSGARAHEEDEEDDELDE</sequence>
<proteinExistence type="predicted"/>
<name>A0ACB8S936_9AGAM</name>